<evidence type="ECO:0000256" key="1">
    <source>
        <dbReference type="ARBA" id="ARBA00022729"/>
    </source>
</evidence>
<dbReference type="OMA" id="FLCICIN"/>
<keyword evidence="1" id="KW-0732">Signal</keyword>
<keyword evidence="5" id="KW-1185">Reference proteome</keyword>
<dbReference type="PANTHER" id="PTHR31080">
    <property type="entry name" value="PECTINESTERASE INHIBITOR-LIKE"/>
    <property type="match status" value="1"/>
</dbReference>
<dbReference type="GO" id="GO:0004857">
    <property type="term" value="F:enzyme inhibitor activity"/>
    <property type="evidence" value="ECO:0007669"/>
    <property type="project" value="InterPro"/>
</dbReference>
<reference evidence="4" key="2">
    <citation type="submission" date="2021-03" db="UniProtKB">
        <authorList>
            <consortium name="EnsemblPlants"/>
        </authorList>
    </citation>
    <scope>IDENTIFICATION</scope>
</reference>
<evidence type="ECO:0000313" key="4">
    <source>
        <dbReference type="EnsemblPlants" id="AUR62002189-RA:cds"/>
    </source>
</evidence>
<sequence>MLANAALSVTLATTRTTTAMISRMSNGPGIRPRDAGALRDCLEELNDAVSELQESIKEMNHMKGSKKVGLMMNDIQTWVSAALTDADTCTAGFDGKIMDGKLKSVVRGKIVTICHLTSNSLALINSYASSMHS</sequence>
<feature type="domain" description="Pectinesterase inhibitor" evidence="3">
    <location>
        <begin position="2"/>
        <end position="123"/>
    </location>
</feature>
<dbReference type="SMR" id="A0A803KT31"/>
<dbReference type="InterPro" id="IPR035513">
    <property type="entry name" value="Invertase/methylesterase_inhib"/>
</dbReference>
<feature type="coiled-coil region" evidence="2">
    <location>
        <begin position="35"/>
        <end position="62"/>
    </location>
</feature>
<evidence type="ECO:0000256" key="2">
    <source>
        <dbReference type="SAM" id="Coils"/>
    </source>
</evidence>
<dbReference type="EnsemblPlants" id="AUR62002189-RA">
    <property type="protein sequence ID" value="AUR62002189-RA:cds"/>
    <property type="gene ID" value="AUR62002189"/>
</dbReference>
<dbReference type="Proteomes" id="UP000596660">
    <property type="component" value="Unplaced"/>
</dbReference>
<name>A0A803KT31_CHEQI</name>
<accession>A0A803KT31</accession>
<reference evidence="4" key="1">
    <citation type="journal article" date="2017" name="Nature">
        <title>The genome of Chenopodium quinoa.</title>
        <authorList>
            <person name="Jarvis D.E."/>
            <person name="Ho Y.S."/>
            <person name="Lightfoot D.J."/>
            <person name="Schmoeckel S.M."/>
            <person name="Li B."/>
            <person name="Borm T.J.A."/>
            <person name="Ohyanagi H."/>
            <person name="Mineta K."/>
            <person name="Michell C.T."/>
            <person name="Saber N."/>
            <person name="Kharbatia N.M."/>
            <person name="Rupper R.R."/>
            <person name="Sharp A.R."/>
            <person name="Dally N."/>
            <person name="Boughton B.A."/>
            <person name="Woo Y.H."/>
            <person name="Gao G."/>
            <person name="Schijlen E.G.W.M."/>
            <person name="Guo X."/>
            <person name="Momin A.A."/>
            <person name="Negrao S."/>
            <person name="Al-Babili S."/>
            <person name="Gehring C."/>
            <person name="Roessner U."/>
            <person name="Jung C."/>
            <person name="Murphy K."/>
            <person name="Arold S.T."/>
            <person name="Gojobori T."/>
            <person name="van der Linden C.G."/>
            <person name="van Loo E.N."/>
            <person name="Jellen E.N."/>
            <person name="Maughan P.J."/>
            <person name="Tester M."/>
        </authorList>
    </citation>
    <scope>NUCLEOTIDE SEQUENCE [LARGE SCALE GENOMIC DNA]</scope>
    <source>
        <strain evidence="4">cv. PI 614886</strain>
    </source>
</reference>
<dbReference type="Gramene" id="AUR62002189-RA">
    <property type="protein sequence ID" value="AUR62002189-RA:cds"/>
    <property type="gene ID" value="AUR62002189"/>
</dbReference>
<dbReference type="InterPro" id="IPR006501">
    <property type="entry name" value="Pectinesterase_inhib_dom"/>
</dbReference>
<evidence type="ECO:0000259" key="3">
    <source>
        <dbReference type="SMART" id="SM00856"/>
    </source>
</evidence>
<keyword evidence="2" id="KW-0175">Coiled coil</keyword>
<protein>
    <recommendedName>
        <fullName evidence="3">Pectinesterase inhibitor domain-containing protein</fullName>
    </recommendedName>
</protein>
<dbReference type="SMART" id="SM00856">
    <property type="entry name" value="PMEI"/>
    <property type="match status" value="1"/>
</dbReference>
<dbReference type="Pfam" id="PF04043">
    <property type="entry name" value="PMEI"/>
    <property type="match status" value="1"/>
</dbReference>
<evidence type="ECO:0000313" key="5">
    <source>
        <dbReference type="Proteomes" id="UP000596660"/>
    </source>
</evidence>
<organism evidence="4 5">
    <name type="scientific">Chenopodium quinoa</name>
    <name type="common">Quinoa</name>
    <dbReference type="NCBI Taxonomy" id="63459"/>
    <lineage>
        <taxon>Eukaryota</taxon>
        <taxon>Viridiplantae</taxon>
        <taxon>Streptophyta</taxon>
        <taxon>Embryophyta</taxon>
        <taxon>Tracheophyta</taxon>
        <taxon>Spermatophyta</taxon>
        <taxon>Magnoliopsida</taxon>
        <taxon>eudicotyledons</taxon>
        <taxon>Gunneridae</taxon>
        <taxon>Pentapetalae</taxon>
        <taxon>Caryophyllales</taxon>
        <taxon>Chenopodiaceae</taxon>
        <taxon>Chenopodioideae</taxon>
        <taxon>Atripliceae</taxon>
        <taxon>Chenopodium</taxon>
    </lineage>
</organism>
<dbReference type="CDD" id="cd15798">
    <property type="entry name" value="PMEI-like_3"/>
    <property type="match status" value="1"/>
</dbReference>
<dbReference type="PANTHER" id="PTHR31080:SF117">
    <property type="entry name" value="PLANT INVERTASE_PECTIN METHYLESTERASE INHIBITOR SUPERFAMILY PROTEIN"/>
    <property type="match status" value="1"/>
</dbReference>
<dbReference type="Gene3D" id="1.20.140.40">
    <property type="entry name" value="Invertase/pectin methylesterase inhibitor family protein"/>
    <property type="match status" value="1"/>
</dbReference>
<proteinExistence type="predicted"/>
<dbReference type="SUPFAM" id="SSF101148">
    <property type="entry name" value="Plant invertase/pectin methylesterase inhibitor"/>
    <property type="match status" value="1"/>
</dbReference>
<dbReference type="AlphaFoldDB" id="A0A803KT31"/>
<dbReference type="NCBIfam" id="TIGR01614">
    <property type="entry name" value="PME_inhib"/>
    <property type="match status" value="1"/>
</dbReference>
<dbReference type="InterPro" id="IPR051955">
    <property type="entry name" value="PME_Inhibitor"/>
</dbReference>